<dbReference type="PANTHER" id="PTHR38780:SF1">
    <property type="entry name" value="PROTEIN TUSC"/>
    <property type="match status" value="1"/>
</dbReference>
<dbReference type="InterPro" id="IPR027396">
    <property type="entry name" value="DsrEFH-like"/>
</dbReference>
<organism evidence="2 3">
    <name type="scientific">Alishewanella jeotgali KCTC 22429</name>
    <dbReference type="NCBI Taxonomy" id="1129374"/>
    <lineage>
        <taxon>Bacteria</taxon>
        <taxon>Pseudomonadati</taxon>
        <taxon>Pseudomonadota</taxon>
        <taxon>Gammaproteobacteria</taxon>
        <taxon>Alteromonadales</taxon>
        <taxon>Alteromonadaceae</taxon>
        <taxon>Alishewanella</taxon>
    </lineage>
</organism>
<sequence length="121" mass="13160">MQAILLIQTASPFNQAKAREALDLALALAAVEHQVSMLFQDDAVYQLLPPADNPTDAPAPLKAFQKSFGLFALYDMGPCLVCQQSLNSRGLAELVLPEGFRLADSAQIRTAMQQADQLIRC</sequence>
<dbReference type="InterPro" id="IPR003787">
    <property type="entry name" value="Sulphur_relay_DsrE/F-like"/>
</dbReference>
<comment type="caution">
    <text evidence="2">The sequence shown here is derived from an EMBL/GenBank/DDBJ whole genome shotgun (WGS) entry which is preliminary data.</text>
</comment>
<comment type="similarity">
    <text evidence="1">Belongs to the DsrF/TusC family.</text>
</comment>
<dbReference type="NCBIfam" id="NF001238">
    <property type="entry name" value="PRK00211.1"/>
    <property type="match status" value="1"/>
</dbReference>
<evidence type="ECO:0000313" key="2">
    <source>
        <dbReference type="EMBL" id="EHR41932.1"/>
    </source>
</evidence>
<evidence type="ECO:0000256" key="1">
    <source>
        <dbReference type="ARBA" id="ARBA00005996"/>
    </source>
</evidence>
<dbReference type="SUPFAM" id="SSF75169">
    <property type="entry name" value="DsrEFH-like"/>
    <property type="match status" value="1"/>
</dbReference>
<dbReference type="RefSeq" id="WP_008949366.1">
    <property type="nucleotide sequence ID" value="NZ_AHTH01000005.1"/>
</dbReference>
<dbReference type="eggNOG" id="COG2923">
    <property type="taxonomic scope" value="Bacteria"/>
</dbReference>
<protein>
    <submittedName>
        <fullName evidence="2">Intraceullular sulfur oxidation protein of DsrE family protein</fullName>
    </submittedName>
</protein>
<gene>
    <name evidence="2" type="ORF">AJE_01606</name>
</gene>
<dbReference type="Proteomes" id="UP000012046">
    <property type="component" value="Unassembled WGS sequence"/>
</dbReference>
<reference evidence="2 3" key="1">
    <citation type="journal article" date="2012" name="J. Bacteriol.">
        <title>Genome Sequence of Extracellular-Protease-Producing Alishewanella jeotgali Isolated from Traditional Korean Fermented Seafood.</title>
        <authorList>
            <person name="Jung J."/>
            <person name="Chun J."/>
            <person name="Park W."/>
        </authorList>
    </citation>
    <scope>NUCLEOTIDE SEQUENCE [LARGE SCALE GENOMIC DNA]</scope>
    <source>
        <strain evidence="2 3">KCTC 22429</strain>
    </source>
</reference>
<dbReference type="AlphaFoldDB" id="H3ZAG8"/>
<name>H3ZAG8_9ALTE</name>
<dbReference type="EMBL" id="AHTH01000005">
    <property type="protein sequence ID" value="EHR41932.1"/>
    <property type="molecule type" value="Genomic_DNA"/>
</dbReference>
<dbReference type="Pfam" id="PF02635">
    <property type="entry name" value="DsrE"/>
    <property type="match status" value="1"/>
</dbReference>
<dbReference type="PATRIC" id="fig|1129374.4.peg.321"/>
<evidence type="ECO:0000313" key="3">
    <source>
        <dbReference type="Proteomes" id="UP000012046"/>
    </source>
</evidence>
<dbReference type="Gene3D" id="3.40.1260.10">
    <property type="entry name" value="DsrEFH-like"/>
    <property type="match status" value="1"/>
</dbReference>
<dbReference type="PANTHER" id="PTHR38780">
    <property type="entry name" value="PROTEIN TUSC"/>
    <property type="match status" value="1"/>
</dbReference>
<proteinExistence type="inferred from homology"/>
<keyword evidence="3" id="KW-1185">Reference proteome</keyword>
<dbReference type="InterPro" id="IPR017462">
    <property type="entry name" value="Sulphur_relay_TusC/DsrF"/>
</dbReference>
<accession>H3ZAG8</accession>
<dbReference type="STRING" id="1129374.AJE_01606"/>